<organism evidence="4 5">
    <name type="scientific">Loktanella atrilutea</name>
    <dbReference type="NCBI Taxonomy" id="366533"/>
    <lineage>
        <taxon>Bacteria</taxon>
        <taxon>Pseudomonadati</taxon>
        <taxon>Pseudomonadota</taxon>
        <taxon>Alphaproteobacteria</taxon>
        <taxon>Rhodobacterales</taxon>
        <taxon>Roseobacteraceae</taxon>
        <taxon>Loktanella</taxon>
    </lineage>
</organism>
<keyword evidence="5" id="KW-1185">Reference proteome</keyword>
<keyword evidence="2" id="KW-0012">Acyltransferase</keyword>
<gene>
    <name evidence="4" type="ORF">SAMN05444339_10643</name>
</gene>
<dbReference type="Pfam" id="PF00583">
    <property type="entry name" value="Acetyltransf_1"/>
    <property type="match status" value="1"/>
</dbReference>
<dbReference type="Gene3D" id="3.40.630.30">
    <property type="match status" value="1"/>
</dbReference>
<dbReference type="InterPro" id="IPR000182">
    <property type="entry name" value="GNAT_dom"/>
</dbReference>
<protein>
    <submittedName>
        <fullName evidence="4">Phosphinothricin acetyltransferase</fullName>
    </submittedName>
</protein>
<reference evidence="5" key="1">
    <citation type="submission" date="2016-11" db="EMBL/GenBank/DDBJ databases">
        <authorList>
            <person name="Varghese N."/>
            <person name="Submissions S."/>
        </authorList>
    </citation>
    <scope>NUCLEOTIDE SEQUENCE [LARGE SCALE GENOMIC DNA]</scope>
    <source>
        <strain evidence="5">DSM 29326</strain>
    </source>
</reference>
<dbReference type="PROSITE" id="PS51186">
    <property type="entry name" value="GNAT"/>
    <property type="match status" value="1"/>
</dbReference>
<dbReference type="CDD" id="cd04301">
    <property type="entry name" value="NAT_SF"/>
    <property type="match status" value="1"/>
</dbReference>
<evidence type="ECO:0000256" key="1">
    <source>
        <dbReference type="ARBA" id="ARBA00022679"/>
    </source>
</evidence>
<dbReference type="InterPro" id="IPR016181">
    <property type="entry name" value="Acyl_CoA_acyltransferase"/>
</dbReference>
<dbReference type="STRING" id="366533.SAMN05444339_10643"/>
<evidence type="ECO:0000313" key="4">
    <source>
        <dbReference type="EMBL" id="SHF42676.1"/>
    </source>
</evidence>
<dbReference type="PANTHER" id="PTHR43072">
    <property type="entry name" value="N-ACETYLTRANSFERASE"/>
    <property type="match status" value="1"/>
</dbReference>
<dbReference type="EMBL" id="FQUE01000006">
    <property type="protein sequence ID" value="SHF42676.1"/>
    <property type="molecule type" value="Genomic_DNA"/>
</dbReference>
<dbReference type="RefSeq" id="WP_245810667.1">
    <property type="nucleotide sequence ID" value="NZ_FQUE01000006.1"/>
</dbReference>
<evidence type="ECO:0000259" key="3">
    <source>
        <dbReference type="PROSITE" id="PS51186"/>
    </source>
</evidence>
<dbReference type="Proteomes" id="UP000183987">
    <property type="component" value="Unassembled WGS sequence"/>
</dbReference>
<keyword evidence="1 4" id="KW-0808">Transferase</keyword>
<proteinExistence type="predicted"/>
<name>A0A1M5BJQ7_LOKAT</name>
<dbReference type="SUPFAM" id="SSF55729">
    <property type="entry name" value="Acyl-CoA N-acyltransferases (Nat)"/>
    <property type="match status" value="1"/>
</dbReference>
<evidence type="ECO:0000313" key="5">
    <source>
        <dbReference type="Proteomes" id="UP000183987"/>
    </source>
</evidence>
<evidence type="ECO:0000256" key="2">
    <source>
        <dbReference type="ARBA" id="ARBA00023315"/>
    </source>
</evidence>
<feature type="domain" description="N-acetyltransferase" evidence="3">
    <location>
        <begin position="3"/>
        <end position="163"/>
    </location>
</feature>
<dbReference type="PANTHER" id="PTHR43072:SF23">
    <property type="entry name" value="UPF0039 PROTEIN C11D3.02C"/>
    <property type="match status" value="1"/>
</dbReference>
<accession>A0A1M5BJQ7</accession>
<dbReference type="AlphaFoldDB" id="A0A1M5BJQ7"/>
<sequence length="163" mass="17398">MTVRIRPATADDAPAIAAIWNPVIRDTAITFNPATKSEAEVAALIAERQAAHGFLVAVADDGIAGFATYAQFRGGAGYLHTAEHSVILGPTARGQGIGRALMTALCDHARDRDMHSLIAACSSENPGAISFHEALGFARVAHLPQVGRKFDRWIDLILLQKML</sequence>
<dbReference type="GO" id="GO:0016747">
    <property type="term" value="F:acyltransferase activity, transferring groups other than amino-acyl groups"/>
    <property type="evidence" value="ECO:0007669"/>
    <property type="project" value="InterPro"/>
</dbReference>